<evidence type="ECO:0000256" key="1">
    <source>
        <dbReference type="ARBA" id="ARBA00022737"/>
    </source>
</evidence>
<evidence type="ECO:0000313" key="3">
    <source>
        <dbReference type="EMBL" id="RXW15600.1"/>
    </source>
</evidence>
<dbReference type="Pfam" id="PF24883">
    <property type="entry name" value="NPHP3_N"/>
    <property type="match status" value="1"/>
</dbReference>
<reference evidence="3 4" key="1">
    <citation type="submission" date="2019-01" db="EMBL/GenBank/DDBJ databases">
        <title>Draft genome sequence of Psathyrella aberdarensis IHI B618.</title>
        <authorList>
            <person name="Buettner E."/>
            <person name="Kellner H."/>
        </authorList>
    </citation>
    <scope>NUCLEOTIDE SEQUENCE [LARGE SCALE GENOMIC DNA]</scope>
    <source>
        <strain evidence="3 4">IHI B618</strain>
    </source>
</reference>
<dbReference type="AlphaFoldDB" id="A0A4Q2D7V2"/>
<dbReference type="STRING" id="2316362.A0A4Q2D7V2"/>
<keyword evidence="1" id="KW-0677">Repeat</keyword>
<gene>
    <name evidence="3" type="ORF">EST38_g10255</name>
</gene>
<accession>A0A4Q2D7V2</accession>
<name>A0A4Q2D7V2_9AGAR</name>
<proteinExistence type="predicted"/>
<dbReference type="InterPro" id="IPR056884">
    <property type="entry name" value="NPHP3-like_N"/>
</dbReference>
<protein>
    <recommendedName>
        <fullName evidence="2">Nephrocystin 3-like N-terminal domain-containing protein</fullName>
    </recommendedName>
</protein>
<evidence type="ECO:0000313" key="4">
    <source>
        <dbReference type="Proteomes" id="UP000290288"/>
    </source>
</evidence>
<sequence>MDTLIVRPVKRLREGATLDPASLPYVILIDGLDECKGEDRQAEVLTVIRHSLLENDLPFRIFIASRPELAIRSELEPGGHLHKVAYHIQLSDKYDATGDIRRYLWWRLQDLSRRVGHFNWFTADDIETLVQAASGQFISAATAIKYISERRASPSGSGRLKLMLTWTPHEGRCARPFDTLDILYANILLEAKEAYEAVDAQVGDDFLLLVRAYQVNATSGPAPGPVTFEIDRLTAILGLEQPK</sequence>
<dbReference type="EMBL" id="SDEE01000533">
    <property type="protein sequence ID" value="RXW15600.1"/>
    <property type="molecule type" value="Genomic_DNA"/>
</dbReference>
<dbReference type="Proteomes" id="UP000290288">
    <property type="component" value="Unassembled WGS sequence"/>
</dbReference>
<organism evidence="3 4">
    <name type="scientific">Candolleomyces aberdarensis</name>
    <dbReference type="NCBI Taxonomy" id="2316362"/>
    <lineage>
        <taxon>Eukaryota</taxon>
        <taxon>Fungi</taxon>
        <taxon>Dikarya</taxon>
        <taxon>Basidiomycota</taxon>
        <taxon>Agaricomycotina</taxon>
        <taxon>Agaricomycetes</taxon>
        <taxon>Agaricomycetidae</taxon>
        <taxon>Agaricales</taxon>
        <taxon>Agaricineae</taxon>
        <taxon>Psathyrellaceae</taxon>
        <taxon>Candolleomyces</taxon>
    </lineage>
</organism>
<dbReference type="OrthoDB" id="194358at2759"/>
<evidence type="ECO:0000259" key="2">
    <source>
        <dbReference type="Pfam" id="PF24883"/>
    </source>
</evidence>
<feature type="domain" description="Nephrocystin 3-like N-terminal" evidence="2">
    <location>
        <begin position="22"/>
        <end position="66"/>
    </location>
</feature>
<keyword evidence="4" id="KW-1185">Reference proteome</keyword>
<comment type="caution">
    <text evidence="3">The sequence shown here is derived from an EMBL/GenBank/DDBJ whole genome shotgun (WGS) entry which is preliminary data.</text>
</comment>